<dbReference type="RefSeq" id="WP_346187860.1">
    <property type="nucleotide sequence ID" value="NZ_BAABRL010000003.1"/>
</dbReference>
<comment type="similarity">
    <text evidence="1">Belongs to the UPF0167 family.</text>
</comment>
<name>A0ABP9V073_9BACT</name>
<sequence length="174" mass="19359">MLPTFKYHPNPIETGAIKESDAICECCSEGRGYIYTASIYSSEEVEAICPWCIADGSAAEKFDGSFSDDYPLIDDGIAPEIIDVVTKRTPGFSSWQQEVWLSCCNDACEFHGDASISDVKEMTLDVFQAAFEDRSLTVDFLSEFKRHYAPGGNPAIYKWICGQCGSVRYYADFT</sequence>
<keyword evidence="3" id="KW-1185">Reference proteome</keyword>
<dbReference type="Pfam" id="PF03691">
    <property type="entry name" value="UPF0167"/>
    <property type="match status" value="1"/>
</dbReference>
<evidence type="ECO:0000313" key="3">
    <source>
        <dbReference type="Proteomes" id="UP001424741"/>
    </source>
</evidence>
<gene>
    <name evidence="2" type="ORF">Rhal01_01173</name>
</gene>
<proteinExistence type="inferred from homology"/>
<dbReference type="EMBL" id="BAABRL010000003">
    <property type="protein sequence ID" value="GAA5495004.1"/>
    <property type="molecule type" value="Genomic_DNA"/>
</dbReference>
<comment type="caution">
    <text evidence="2">The sequence shown here is derived from an EMBL/GenBank/DDBJ whole genome shotgun (WGS) entry which is preliminary data.</text>
</comment>
<evidence type="ECO:0000313" key="2">
    <source>
        <dbReference type="EMBL" id="GAA5495004.1"/>
    </source>
</evidence>
<evidence type="ECO:0000256" key="1">
    <source>
        <dbReference type="ARBA" id="ARBA00008525"/>
    </source>
</evidence>
<protein>
    <submittedName>
        <fullName evidence="2">UPF0167 protein Rv2295</fullName>
    </submittedName>
</protein>
<reference evidence="2 3" key="1">
    <citation type="submission" date="2024-02" db="EMBL/GenBank/DDBJ databases">
        <title>Rubritalea halochordaticola NBRC 107102.</title>
        <authorList>
            <person name="Ichikawa N."/>
            <person name="Katano-Makiyama Y."/>
            <person name="Hidaka K."/>
        </authorList>
    </citation>
    <scope>NUCLEOTIDE SEQUENCE [LARGE SCALE GENOMIC DNA]</scope>
    <source>
        <strain evidence="2 3">NBRC 107102</strain>
    </source>
</reference>
<dbReference type="InterPro" id="IPR005363">
    <property type="entry name" value="UPF0167"/>
</dbReference>
<accession>A0ABP9V073</accession>
<dbReference type="Proteomes" id="UP001424741">
    <property type="component" value="Unassembled WGS sequence"/>
</dbReference>
<organism evidence="2 3">
    <name type="scientific">Rubritalea halochordaticola</name>
    <dbReference type="NCBI Taxonomy" id="714537"/>
    <lineage>
        <taxon>Bacteria</taxon>
        <taxon>Pseudomonadati</taxon>
        <taxon>Verrucomicrobiota</taxon>
        <taxon>Verrucomicrobiia</taxon>
        <taxon>Verrucomicrobiales</taxon>
        <taxon>Rubritaleaceae</taxon>
        <taxon>Rubritalea</taxon>
    </lineage>
</organism>